<reference evidence="2" key="1">
    <citation type="submission" date="2016-11" db="EMBL/GenBank/DDBJ databases">
        <authorList>
            <person name="Varghese N."/>
            <person name="Submissions S."/>
        </authorList>
    </citation>
    <scope>NUCLEOTIDE SEQUENCE [LARGE SCALE GENOMIC DNA]</scope>
    <source>
        <strain evidence="2">DSM 16057</strain>
    </source>
</reference>
<protein>
    <submittedName>
        <fullName evidence="1">Uncharacterized protein</fullName>
    </submittedName>
</protein>
<sequence length="54" mass="5765">MKECVLEWHLGGQGTGGALADGIEHPGRIPVSGEENIPSHVLFRGGERKCADRP</sequence>
<dbReference type="Proteomes" id="UP000184529">
    <property type="component" value="Unassembled WGS sequence"/>
</dbReference>
<gene>
    <name evidence="1" type="ORF">SAMN02745219_01884</name>
</gene>
<evidence type="ECO:0000313" key="2">
    <source>
        <dbReference type="Proteomes" id="UP000184529"/>
    </source>
</evidence>
<proteinExistence type="predicted"/>
<accession>A0A1M6H156</accession>
<dbReference type="EMBL" id="FQZM01000021">
    <property type="protein sequence ID" value="SHJ15931.1"/>
    <property type="molecule type" value="Genomic_DNA"/>
</dbReference>
<organism evidence="1 2">
    <name type="scientific">Desulfofundulus thermosubterraneus DSM 16057</name>
    <dbReference type="NCBI Taxonomy" id="1121432"/>
    <lineage>
        <taxon>Bacteria</taxon>
        <taxon>Bacillati</taxon>
        <taxon>Bacillota</taxon>
        <taxon>Clostridia</taxon>
        <taxon>Eubacteriales</taxon>
        <taxon>Peptococcaceae</taxon>
        <taxon>Desulfofundulus</taxon>
    </lineage>
</organism>
<name>A0A1M6H156_9FIRM</name>
<keyword evidence="2" id="KW-1185">Reference proteome</keyword>
<evidence type="ECO:0000313" key="1">
    <source>
        <dbReference type="EMBL" id="SHJ15931.1"/>
    </source>
</evidence>
<dbReference type="STRING" id="1121432.SAMN02745219_01884"/>
<dbReference type="AlphaFoldDB" id="A0A1M6H156"/>